<dbReference type="KEGG" id="pcad:129392534"/>
<dbReference type="Proteomes" id="UP000248484">
    <property type="component" value="Chromosome 11"/>
</dbReference>
<proteinExistence type="inferred from homology"/>
<reference evidence="7" key="1">
    <citation type="submission" date="2025-08" db="UniProtKB">
        <authorList>
            <consortium name="RefSeq"/>
        </authorList>
    </citation>
    <scope>IDENTIFICATION</scope>
    <source>
        <tissue evidence="7">Muscle</tissue>
    </source>
</reference>
<dbReference type="InterPro" id="IPR001515">
    <property type="entry name" value="Ribosomal_eL32"/>
</dbReference>
<keyword evidence="2" id="KW-0689">Ribosomal protein</keyword>
<evidence type="ECO:0000256" key="4">
    <source>
        <dbReference type="ARBA" id="ARBA00035335"/>
    </source>
</evidence>
<dbReference type="AlphaFoldDB" id="A0A9W2WYL3"/>
<dbReference type="SUPFAM" id="SSF52042">
    <property type="entry name" value="Ribosomal protein L32e"/>
    <property type="match status" value="1"/>
</dbReference>
<feature type="region of interest" description="Disordered" evidence="5">
    <location>
        <begin position="1"/>
        <end position="52"/>
    </location>
</feature>
<dbReference type="Pfam" id="PF01655">
    <property type="entry name" value="Ribosomal_L32e"/>
    <property type="match status" value="1"/>
</dbReference>
<dbReference type="SMART" id="SM01393">
    <property type="entry name" value="Ribosomal_L32e"/>
    <property type="match status" value="1"/>
</dbReference>
<keyword evidence="3" id="KW-0687">Ribonucleoprotein</keyword>
<comment type="similarity">
    <text evidence="1">Belongs to the eukaryotic ribosomal protein eL32 family.</text>
</comment>
<dbReference type="PANTHER" id="PTHR23413:SF1">
    <property type="entry name" value="RIBOSOMAL PROTEIN L32"/>
    <property type="match status" value="1"/>
</dbReference>
<dbReference type="GO" id="GO:0003735">
    <property type="term" value="F:structural constituent of ribosome"/>
    <property type="evidence" value="ECO:0007669"/>
    <property type="project" value="InterPro"/>
</dbReference>
<dbReference type="GeneID" id="129392534"/>
<dbReference type="PANTHER" id="PTHR23413">
    <property type="entry name" value="60S RIBOSOMAL PROTEIN L32 AND DNA-DIRECTED RNA POLYMERASE II, SUBUNIT N"/>
    <property type="match status" value="1"/>
</dbReference>
<evidence type="ECO:0000256" key="3">
    <source>
        <dbReference type="ARBA" id="ARBA00023274"/>
    </source>
</evidence>
<dbReference type="GO" id="GO:0022625">
    <property type="term" value="C:cytosolic large ribosomal subunit"/>
    <property type="evidence" value="ECO:0007669"/>
    <property type="project" value="TreeGrafter"/>
</dbReference>
<gene>
    <name evidence="7" type="primary">LOC129392534</name>
</gene>
<evidence type="ECO:0000313" key="7">
    <source>
        <dbReference type="RefSeq" id="XP_054944259.1"/>
    </source>
</evidence>
<evidence type="ECO:0000256" key="2">
    <source>
        <dbReference type="ARBA" id="ARBA00022980"/>
    </source>
</evidence>
<dbReference type="GO" id="GO:0006412">
    <property type="term" value="P:translation"/>
    <property type="evidence" value="ECO:0007669"/>
    <property type="project" value="InterPro"/>
</dbReference>
<dbReference type="OrthoDB" id="268693at2759"/>
<protein>
    <recommendedName>
        <fullName evidence="4">60S ribosomal protein L32</fullName>
    </recommendedName>
</protein>
<accession>A0A9W2WYL3</accession>
<feature type="region of interest" description="Disordered" evidence="5">
    <location>
        <begin position="67"/>
        <end position="95"/>
    </location>
</feature>
<keyword evidence="6" id="KW-1185">Reference proteome</keyword>
<organism evidence="6 7">
    <name type="scientific">Physeter macrocephalus</name>
    <name type="common">Sperm whale</name>
    <name type="synonym">Physeter catodon</name>
    <dbReference type="NCBI Taxonomy" id="9755"/>
    <lineage>
        <taxon>Eukaryota</taxon>
        <taxon>Metazoa</taxon>
        <taxon>Chordata</taxon>
        <taxon>Craniata</taxon>
        <taxon>Vertebrata</taxon>
        <taxon>Euteleostomi</taxon>
        <taxon>Mammalia</taxon>
        <taxon>Eutheria</taxon>
        <taxon>Laurasiatheria</taxon>
        <taxon>Artiodactyla</taxon>
        <taxon>Whippomorpha</taxon>
        <taxon>Cetacea</taxon>
        <taxon>Odontoceti</taxon>
        <taxon>Physeteridae</taxon>
        <taxon>Physeter</taxon>
    </lineage>
</organism>
<evidence type="ECO:0000313" key="6">
    <source>
        <dbReference type="Proteomes" id="UP000248484"/>
    </source>
</evidence>
<dbReference type="RefSeq" id="XP_054944259.1">
    <property type="nucleotide sequence ID" value="XM_055088284.1"/>
</dbReference>
<name>A0A9W2WYL3_PHYMC</name>
<feature type="compositionally biased region" description="Basic residues" evidence="5">
    <location>
        <begin position="78"/>
        <end position="95"/>
    </location>
</feature>
<sequence>MATLMKPKIVKKRTKGFPGGAVVARPPADAGEPGSRPGLGGSRVPRSGWAREPWPLGLRVRSLCSATGEAAAEGGPHTTKKKKKKKKKKRTKKFIQHQSGQYVKIKCNWQKPRGDGSNKKTKHMLPSGFRKFLVHNIEELEVLLCNKSYSTETAHNVSSKNCKAFVERAAQLATRVTNPCARLCSEENEYTAHVHVVFVSIKP</sequence>
<evidence type="ECO:0000256" key="5">
    <source>
        <dbReference type="SAM" id="MobiDB-lite"/>
    </source>
</evidence>
<dbReference type="InterPro" id="IPR036351">
    <property type="entry name" value="Ribosomal_eL32_sf"/>
</dbReference>
<evidence type="ECO:0000256" key="1">
    <source>
        <dbReference type="ARBA" id="ARBA00008431"/>
    </source>
</evidence>